<feature type="repeat" description="PPR" evidence="2">
    <location>
        <begin position="486"/>
        <end position="520"/>
    </location>
</feature>
<dbReference type="NCBIfam" id="TIGR00756">
    <property type="entry name" value="PPR"/>
    <property type="match status" value="5"/>
</dbReference>
<dbReference type="Proteomes" id="UP000825935">
    <property type="component" value="Chromosome 26"/>
</dbReference>
<keyword evidence="1" id="KW-0677">Repeat</keyword>
<dbReference type="Pfam" id="PF13041">
    <property type="entry name" value="PPR_2"/>
    <property type="match status" value="4"/>
</dbReference>
<dbReference type="GO" id="GO:0003723">
    <property type="term" value="F:RNA binding"/>
    <property type="evidence" value="ECO:0007669"/>
    <property type="project" value="InterPro"/>
</dbReference>
<accession>A0A8T2RLF4</accession>
<feature type="repeat" description="PPR" evidence="2">
    <location>
        <begin position="281"/>
        <end position="316"/>
    </location>
</feature>
<gene>
    <name evidence="3" type="ORF">KP509_26G058400</name>
</gene>
<dbReference type="PANTHER" id="PTHR47926:SF382">
    <property type="entry name" value="PENTACOTRIPEPTIDE-REPEAT REGION OF PRORP DOMAIN-CONTAINING PROTEIN"/>
    <property type="match status" value="1"/>
</dbReference>
<dbReference type="FunFam" id="1.25.40.10:FF:000031">
    <property type="entry name" value="Pentatricopeptide repeat-containing protein mitochondrial"/>
    <property type="match status" value="1"/>
</dbReference>
<dbReference type="PANTHER" id="PTHR47926">
    <property type="entry name" value="PENTATRICOPEPTIDE REPEAT-CONTAINING PROTEIN"/>
    <property type="match status" value="1"/>
</dbReference>
<feature type="repeat" description="PPR" evidence="2">
    <location>
        <begin position="384"/>
        <end position="418"/>
    </location>
</feature>
<evidence type="ECO:0000256" key="2">
    <source>
        <dbReference type="PROSITE-ProRule" id="PRU00708"/>
    </source>
</evidence>
<proteinExistence type="predicted"/>
<sequence>MNKLNSSHLLLPTYRSLLKGCSKLKDLHSGEKLHSDITREGLLSGNMFLRSALVDMYANCGSFHKAWRILYDLADSNAFVWNALLIGYIRNSCFYEALKCIDHMHIAGVIFDDVTHVCICKACGAIGTIDKGDELYNEICKEGHLGKNVILGSSLIDMFLRCGFLLKARQVFDNLLVQDVVTWTSLIKGYVEHGHGEHALLLYEQMQLEGVCPDPVAIICGLKACSDIGDIDRGSEMHHELEAKGLLEGDIVLGSSLVDMYSKCGFMSRARHVFDKFSSRNVVLWNTLISGYANYPRHGEEALQCFEQMKLEGFHPDHVSYSCILKACCWIGAVKKGTEIHADIARKELCEDDLVIGSTLVHLYGKSGLVVKAQEVFNKLVFRDVIAWTSLIEGYGEHGYSEKAVLCFEKMQVEGVAPNALAFMYSLRACAEMGALDKCQDIHVEVERRGLLESSFLIGSTLIDVYAKCGLLSKAQQVFDNLSRRDVISWTLLMMGYAYVGDYKHVFLIFERMIDDGIKPDSITFITVLSVCSRACLSCESESYFEVMTRDYGIVPSLVHHSCVINLLGRAGELAEAMNRVEKMQQCPNFTIWCFLLAACENWGNRKLGKKAFENALHANDEVFLGSVNYS</sequence>
<dbReference type="InterPro" id="IPR046960">
    <property type="entry name" value="PPR_At4g14850-like_plant"/>
</dbReference>
<feature type="repeat" description="PPR" evidence="2">
    <location>
        <begin position="179"/>
        <end position="213"/>
    </location>
</feature>
<keyword evidence="4" id="KW-1185">Reference proteome</keyword>
<dbReference type="EMBL" id="CM035431">
    <property type="protein sequence ID" value="KAH7297196.1"/>
    <property type="molecule type" value="Genomic_DNA"/>
</dbReference>
<name>A0A8T2RLF4_CERRI</name>
<dbReference type="InterPro" id="IPR002885">
    <property type="entry name" value="PPR_rpt"/>
</dbReference>
<protein>
    <recommendedName>
        <fullName evidence="5">Pentatricopeptide repeat-containing protein</fullName>
    </recommendedName>
</protein>
<organism evidence="3 4">
    <name type="scientific">Ceratopteris richardii</name>
    <name type="common">Triangle waterfern</name>
    <dbReference type="NCBI Taxonomy" id="49495"/>
    <lineage>
        <taxon>Eukaryota</taxon>
        <taxon>Viridiplantae</taxon>
        <taxon>Streptophyta</taxon>
        <taxon>Embryophyta</taxon>
        <taxon>Tracheophyta</taxon>
        <taxon>Polypodiopsida</taxon>
        <taxon>Polypodiidae</taxon>
        <taxon>Polypodiales</taxon>
        <taxon>Pteridineae</taxon>
        <taxon>Pteridaceae</taxon>
        <taxon>Parkerioideae</taxon>
        <taxon>Ceratopteris</taxon>
    </lineage>
</organism>
<dbReference type="InterPro" id="IPR011990">
    <property type="entry name" value="TPR-like_helical_dom_sf"/>
</dbReference>
<dbReference type="FunFam" id="1.25.40.10:FF:000242">
    <property type="entry name" value="Pentatricopeptide repeat-containing protein"/>
    <property type="match status" value="1"/>
</dbReference>
<dbReference type="PROSITE" id="PS51375">
    <property type="entry name" value="PPR"/>
    <property type="match status" value="4"/>
</dbReference>
<dbReference type="Gene3D" id="1.25.40.10">
    <property type="entry name" value="Tetratricopeptide repeat domain"/>
    <property type="match status" value="5"/>
</dbReference>
<evidence type="ECO:0000313" key="4">
    <source>
        <dbReference type="Proteomes" id="UP000825935"/>
    </source>
</evidence>
<dbReference type="OrthoDB" id="1891906at2759"/>
<evidence type="ECO:0000313" key="3">
    <source>
        <dbReference type="EMBL" id="KAH7297196.1"/>
    </source>
</evidence>
<evidence type="ECO:0000256" key="1">
    <source>
        <dbReference type="ARBA" id="ARBA00022737"/>
    </source>
</evidence>
<evidence type="ECO:0008006" key="5">
    <source>
        <dbReference type="Google" id="ProtNLM"/>
    </source>
</evidence>
<reference evidence="3" key="1">
    <citation type="submission" date="2021-08" db="EMBL/GenBank/DDBJ databases">
        <title>WGS assembly of Ceratopteris richardii.</title>
        <authorList>
            <person name="Marchant D.B."/>
            <person name="Chen G."/>
            <person name="Jenkins J."/>
            <person name="Shu S."/>
            <person name="Leebens-Mack J."/>
            <person name="Grimwood J."/>
            <person name="Schmutz J."/>
            <person name="Soltis P."/>
            <person name="Soltis D."/>
            <person name="Chen Z.-H."/>
        </authorList>
    </citation>
    <scope>NUCLEOTIDE SEQUENCE</scope>
    <source>
        <strain evidence="3">Whitten #5841</strain>
        <tissue evidence="3">Leaf</tissue>
    </source>
</reference>
<dbReference type="AlphaFoldDB" id="A0A8T2RLF4"/>
<dbReference type="GO" id="GO:0009451">
    <property type="term" value="P:RNA modification"/>
    <property type="evidence" value="ECO:0007669"/>
    <property type="project" value="InterPro"/>
</dbReference>
<comment type="caution">
    <text evidence="3">The sequence shown here is derived from an EMBL/GenBank/DDBJ whole genome shotgun (WGS) entry which is preliminary data.</text>
</comment>
<dbReference type="EMBL" id="CM035431">
    <property type="protein sequence ID" value="KAH7297197.1"/>
    <property type="molecule type" value="Genomic_DNA"/>
</dbReference>
<dbReference type="Pfam" id="PF01535">
    <property type="entry name" value="PPR"/>
    <property type="match status" value="3"/>
</dbReference>